<evidence type="ECO:0000313" key="6">
    <source>
        <dbReference type="EMBL" id="SDE46704.1"/>
    </source>
</evidence>
<dbReference type="RefSeq" id="WP_089956908.1">
    <property type="nucleotide sequence ID" value="NZ_FNAV01000004.1"/>
</dbReference>
<protein>
    <submittedName>
        <fullName evidence="6">NlpC/P60 family protein</fullName>
    </submittedName>
</protein>
<evidence type="ECO:0000256" key="4">
    <source>
        <dbReference type="ARBA" id="ARBA00022807"/>
    </source>
</evidence>
<dbReference type="PROSITE" id="PS51935">
    <property type="entry name" value="NLPC_P60"/>
    <property type="match status" value="1"/>
</dbReference>
<dbReference type="Pfam" id="PF00877">
    <property type="entry name" value="NLPC_P60"/>
    <property type="match status" value="1"/>
</dbReference>
<keyword evidence="7" id="KW-1185">Reference proteome</keyword>
<dbReference type="AlphaFoldDB" id="A0A1G7D4V9"/>
<organism evidence="6 7">
    <name type="scientific">Salipiger thiooxidans</name>
    <dbReference type="NCBI Taxonomy" id="282683"/>
    <lineage>
        <taxon>Bacteria</taxon>
        <taxon>Pseudomonadati</taxon>
        <taxon>Pseudomonadota</taxon>
        <taxon>Alphaproteobacteria</taxon>
        <taxon>Rhodobacterales</taxon>
        <taxon>Roseobacteraceae</taxon>
        <taxon>Salipiger</taxon>
    </lineage>
</organism>
<dbReference type="InterPro" id="IPR038765">
    <property type="entry name" value="Papain-like_cys_pep_sf"/>
</dbReference>
<proteinExistence type="inferred from homology"/>
<dbReference type="STRING" id="282683.SAMN04488105_10415"/>
<evidence type="ECO:0000256" key="2">
    <source>
        <dbReference type="ARBA" id="ARBA00022670"/>
    </source>
</evidence>
<comment type="similarity">
    <text evidence="1">Belongs to the peptidase C40 family.</text>
</comment>
<dbReference type="EMBL" id="FNAV01000004">
    <property type="protein sequence ID" value="SDE46704.1"/>
    <property type="molecule type" value="Genomic_DNA"/>
</dbReference>
<sequence length="133" mass="14719">MSWSNAYIGLPHVALGRERRGCDCWGLVRLVYREQLGIALPAYTPEGICALEEGEIEALIGAATSDGAWEPVAEPAPFDVLIYRRGGYRSHIGLKVDARFMLHSPETGSALADVTGPRWRSRFEGAWRYRGQA</sequence>
<dbReference type="SUPFAM" id="SSF54001">
    <property type="entry name" value="Cysteine proteinases"/>
    <property type="match status" value="1"/>
</dbReference>
<reference evidence="7" key="1">
    <citation type="submission" date="2016-10" db="EMBL/GenBank/DDBJ databases">
        <authorList>
            <person name="Varghese N."/>
            <person name="Submissions S."/>
        </authorList>
    </citation>
    <scope>NUCLEOTIDE SEQUENCE [LARGE SCALE GENOMIC DNA]</scope>
    <source>
        <strain evidence="7">DSM 10146</strain>
    </source>
</reference>
<evidence type="ECO:0000313" key="7">
    <source>
        <dbReference type="Proteomes" id="UP000198994"/>
    </source>
</evidence>
<dbReference type="OrthoDB" id="6058745at2"/>
<dbReference type="GO" id="GO:0006508">
    <property type="term" value="P:proteolysis"/>
    <property type="evidence" value="ECO:0007669"/>
    <property type="project" value="UniProtKB-KW"/>
</dbReference>
<accession>A0A1G7D4V9</accession>
<evidence type="ECO:0000259" key="5">
    <source>
        <dbReference type="PROSITE" id="PS51935"/>
    </source>
</evidence>
<keyword evidence="3" id="KW-0378">Hydrolase</keyword>
<evidence type="ECO:0000256" key="1">
    <source>
        <dbReference type="ARBA" id="ARBA00007074"/>
    </source>
</evidence>
<keyword evidence="4" id="KW-0788">Thiol protease</keyword>
<feature type="domain" description="NlpC/P60" evidence="5">
    <location>
        <begin position="1"/>
        <end position="130"/>
    </location>
</feature>
<name>A0A1G7D4V9_9RHOB</name>
<dbReference type="Gene3D" id="3.90.1720.10">
    <property type="entry name" value="endopeptidase domain like (from Nostoc punctiforme)"/>
    <property type="match status" value="1"/>
</dbReference>
<dbReference type="InterPro" id="IPR000064">
    <property type="entry name" value="NLP_P60_dom"/>
</dbReference>
<keyword evidence="2" id="KW-0645">Protease</keyword>
<dbReference type="GO" id="GO:0008234">
    <property type="term" value="F:cysteine-type peptidase activity"/>
    <property type="evidence" value="ECO:0007669"/>
    <property type="project" value="UniProtKB-KW"/>
</dbReference>
<evidence type="ECO:0000256" key="3">
    <source>
        <dbReference type="ARBA" id="ARBA00022801"/>
    </source>
</evidence>
<dbReference type="Proteomes" id="UP000198994">
    <property type="component" value="Unassembled WGS sequence"/>
</dbReference>
<gene>
    <name evidence="6" type="ORF">SAMN04488105_10415</name>
</gene>